<dbReference type="EMBL" id="JAHRIO010060291">
    <property type="protein sequence ID" value="MEQ2177733.1"/>
    <property type="molecule type" value="Genomic_DNA"/>
</dbReference>
<name>A0ABV0P4V7_9TELE</name>
<protein>
    <submittedName>
        <fullName evidence="5">Uncharacterized protein</fullName>
    </submittedName>
</protein>
<evidence type="ECO:0000256" key="2">
    <source>
        <dbReference type="ARBA" id="ARBA00022553"/>
    </source>
</evidence>
<proteinExistence type="predicted"/>
<evidence type="ECO:0000313" key="5">
    <source>
        <dbReference type="EMBL" id="MEQ2177733.1"/>
    </source>
</evidence>
<comment type="subcellular location">
    <subcellularLocation>
        <location evidence="1">Endomembrane system</location>
    </subcellularLocation>
</comment>
<organism evidence="5 6">
    <name type="scientific">Goodea atripinnis</name>
    <dbReference type="NCBI Taxonomy" id="208336"/>
    <lineage>
        <taxon>Eukaryota</taxon>
        <taxon>Metazoa</taxon>
        <taxon>Chordata</taxon>
        <taxon>Craniata</taxon>
        <taxon>Vertebrata</taxon>
        <taxon>Euteleostomi</taxon>
        <taxon>Actinopterygii</taxon>
        <taxon>Neopterygii</taxon>
        <taxon>Teleostei</taxon>
        <taxon>Neoteleostei</taxon>
        <taxon>Acanthomorphata</taxon>
        <taxon>Ovalentaria</taxon>
        <taxon>Atherinomorphae</taxon>
        <taxon>Cyprinodontiformes</taxon>
        <taxon>Goodeidae</taxon>
        <taxon>Goodea</taxon>
    </lineage>
</organism>
<reference evidence="5 6" key="1">
    <citation type="submission" date="2021-06" db="EMBL/GenBank/DDBJ databases">
        <authorList>
            <person name="Palmer J.M."/>
        </authorList>
    </citation>
    <scope>NUCLEOTIDE SEQUENCE [LARGE SCALE GENOMIC DNA]</scope>
    <source>
        <strain evidence="5 6">GA_2019</strain>
        <tissue evidence="5">Muscle</tissue>
    </source>
</reference>
<evidence type="ECO:0000256" key="4">
    <source>
        <dbReference type="ARBA" id="ARBA00023136"/>
    </source>
</evidence>
<keyword evidence="4" id="KW-0472">Membrane</keyword>
<keyword evidence="2" id="KW-0597">Phosphoprotein</keyword>
<evidence type="ECO:0000256" key="3">
    <source>
        <dbReference type="ARBA" id="ARBA00022737"/>
    </source>
</evidence>
<dbReference type="Proteomes" id="UP001476798">
    <property type="component" value="Unassembled WGS sequence"/>
</dbReference>
<gene>
    <name evidence="5" type="ORF">GOODEAATRI_006647</name>
</gene>
<dbReference type="PANTHER" id="PTHR14514">
    <property type="entry name" value="PKA ANCHORING PROTEIN"/>
    <property type="match status" value="1"/>
</dbReference>
<evidence type="ECO:0000313" key="6">
    <source>
        <dbReference type="Proteomes" id="UP001476798"/>
    </source>
</evidence>
<sequence>MWRGGGEQLPINRKKQCTVLLELLKKFQTCRNHLSTTIQKAEQTISDQASYMGKDNLQRSIAKDEIHTNEENINHFHKKSTEIQEMLLSQEAPLELQEEHTESVLKEVGLVSSVASPQVVEQLSADCSRLKEAIIHTKDMIHLKREEGVKGLYRVINGQWLNRWKALR</sequence>
<comment type="caution">
    <text evidence="5">The sequence shown here is derived from an EMBL/GenBank/DDBJ whole genome shotgun (WGS) entry which is preliminary data.</text>
</comment>
<keyword evidence="6" id="KW-1185">Reference proteome</keyword>
<evidence type="ECO:0000256" key="1">
    <source>
        <dbReference type="ARBA" id="ARBA00004308"/>
    </source>
</evidence>
<dbReference type="PANTHER" id="PTHR14514:SF4">
    <property type="entry name" value="NESPRIN-2"/>
    <property type="match status" value="1"/>
</dbReference>
<accession>A0ABV0P4V7</accession>
<keyword evidence="3" id="KW-0677">Repeat</keyword>